<evidence type="ECO:0000256" key="3">
    <source>
        <dbReference type="ARBA" id="ARBA00022989"/>
    </source>
</evidence>
<accession>A0A2U1IWK8</accession>
<dbReference type="Gene3D" id="1.20.120.550">
    <property type="entry name" value="Membrane associated eicosanoid/glutathione metabolism-like domain"/>
    <property type="match status" value="1"/>
</dbReference>
<sequence length="147" mass="16183">MISVDPEYNWNLLVAALMGAQCFYTSVRVNAARKNYNLEYPDMGSGRFSVKLSDKDWKDFNNIMRTHQNYVEQLPIAISAALIGGLYYPKLSAILGGIYILGRAFYSFGYKRFGPSGRMVGAITLDVGLLGMMGAGFVGIIKGLMST</sequence>
<dbReference type="Pfam" id="PF01124">
    <property type="entry name" value="MAPEG"/>
    <property type="match status" value="1"/>
</dbReference>
<name>A0A2U1IWK8_SMIAN</name>
<protein>
    <recommendedName>
        <fullName evidence="9">Microsomal glutathione S-transferase 3</fullName>
    </recommendedName>
</protein>
<feature type="transmembrane region" description="Helical" evidence="5">
    <location>
        <begin position="122"/>
        <end position="141"/>
    </location>
</feature>
<dbReference type="InterPro" id="IPR001129">
    <property type="entry name" value="Membr-assoc_MAPEG"/>
</dbReference>
<feature type="transmembrane region" description="Helical" evidence="5">
    <location>
        <begin position="76"/>
        <end position="101"/>
    </location>
</feature>
<dbReference type="PANTHER" id="PTHR10250:SF26">
    <property type="entry name" value="GLUTATHIONE S-TRANSFERASE 3, MITOCHONDRIAL"/>
    <property type="match status" value="1"/>
</dbReference>
<keyword evidence="4 5" id="KW-0472">Membrane</keyword>
<organism evidence="6 8">
    <name type="scientific">Smittium angustum</name>
    <dbReference type="NCBI Taxonomy" id="133377"/>
    <lineage>
        <taxon>Eukaryota</taxon>
        <taxon>Fungi</taxon>
        <taxon>Fungi incertae sedis</taxon>
        <taxon>Zoopagomycota</taxon>
        <taxon>Kickxellomycotina</taxon>
        <taxon>Harpellomycetes</taxon>
        <taxon>Harpellales</taxon>
        <taxon>Legeriomycetaceae</taxon>
        <taxon>Smittium</taxon>
    </lineage>
</organism>
<dbReference type="EMBL" id="MBFU01000925">
    <property type="protein sequence ID" value="PVZ97204.1"/>
    <property type="molecule type" value="Genomic_DNA"/>
</dbReference>
<dbReference type="InterPro" id="IPR023352">
    <property type="entry name" value="MAPEG-like_dom_sf"/>
</dbReference>
<dbReference type="GO" id="GO:0005783">
    <property type="term" value="C:endoplasmic reticulum"/>
    <property type="evidence" value="ECO:0007669"/>
    <property type="project" value="TreeGrafter"/>
</dbReference>
<dbReference type="AlphaFoldDB" id="A0A2U1IWK8"/>
<evidence type="ECO:0000313" key="7">
    <source>
        <dbReference type="EMBL" id="PWA01003.1"/>
    </source>
</evidence>
<dbReference type="InterPro" id="IPR050997">
    <property type="entry name" value="MAPEG"/>
</dbReference>
<keyword evidence="2 5" id="KW-0812">Transmembrane</keyword>
<dbReference type="GO" id="GO:0004602">
    <property type="term" value="F:glutathione peroxidase activity"/>
    <property type="evidence" value="ECO:0007669"/>
    <property type="project" value="TreeGrafter"/>
</dbReference>
<reference evidence="6 8" key="1">
    <citation type="journal article" date="2018" name="MBio">
        <title>Comparative Genomics Reveals the Core Gene Toolbox for the Fungus-Insect Symbiosis.</title>
        <authorList>
            <person name="Wang Y."/>
            <person name="Stata M."/>
            <person name="Wang W."/>
            <person name="Stajich J.E."/>
            <person name="White M.M."/>
            <person name="Moncalvo J.M."/>
        </authorList>
    </citation>
    <scope>NUCLEOTIDE SEQUENCE [LARGE SCALE GENOMIC DNA]</scope>
    <source>
        <strain evidence="6 8">AUS-126-30</strain>
    </source>
</reference>
<comment type="subcellular location">
    <subcellularLocation>
        <location evidence="1">Membrane</location>
        <topology evidence="1">Multi-pass membrane protein</topology>
    </subcellularLocation>
</comment>
<proteinExistence type="predicted"/>
<evidence type="ECO:0000256" key="5">
    <source>
        <dbReference type="SAM" id="Phobius"/>
    </source>
</evidence>
<evidence type="ECO:0000256" key="4">
    <source>
        <dbReference type="ARBA" id="ARBA00023136"/>
    </source>
</evidence>
<dbReference type="PANTHER" id="PTHR10250">
    <property type="entry name" value="MICROSOMAL GLUTATHIONE S-TRANSFERASE"/>
    <property type="match status" value="1"/>
</dbReference>
<dbReference type="Proteomes" id="UP000245591">
    <property type="component" value="Unassembled WGS sequence"/>
</dbReference>
<evidence type="ECO:0008006" key="9">
    <source>
        <dbReference type="Google" id="ProtNLM"/>
    </source>
</evidence>
<evidence type="ECO:0000256" key="1">
    <source>
        <dbReference type="ARBA" id="ARBA00004141"/>
    </source>
</evidence>
<dbReference type="GO" id="GO:0004364">
    <property type="term" value="F:glutathione transferase activity"/>
    <property type="evidence" value="ECO:0007669"/>
    <property type="project" value="TreeGrafter"/>
</dbReference>
<dbReference type="GO" id="GO:0016020">
    <property type="term" value="C:membrane"/>
    <property type="evidence" value="ECO:0007669"/>
    <property type="project" value="UniProtKB-SubCell"/>
</dbReference>
<evidence type="ECO:0000313" key="6">
    <source>
        <dbReference type="EMBL" id="PVZ97204.1"/>
    </source>
</evidence>
<dbReference type="SUPFAM" id="SSF161084">
    <property type="entry name" value="MAPEG domain-like"/>
    <property type="match status" value="1"/>
</dbReference>
<evidence type="ECO:0000256" key="2">
    <source>
        <dbReference type="ARBA" id="ARBA00022692"/>
    </source>
</evidence>
<dbReference type="GO" id="GO:0005635">
    <property type="term" value="C:nuclear envelope"/>
    <property type="evidence" value="ECO:0007669"/>
    <property type="project" value="TreeGrafter"/>
</dbReference>
<gene>
    <name evidence="7" type="ORF">BB558_002926</name>
    <name evidence="6" type="ORF">BB558_006850</name>
</gene>
<keyword evidence="8" id="KW-1185">Reference proteome</keyword>
<evidence type="ECO:0000313" key="8">
    <source>
        <dbReference type="Proteomes" id="UP000245591"/>
    </source>
</evidence>
<comment type="caution">
    <text evidence="6">The sequence shown here is derived from an EMBL/GenBank/DDBJ whole genome shotgun (WGS) entry which is preliminary data.</text>
</comment>
<keyword evidence="3 5" id="KW-1133">Transmembrane helix</keyword>
<dbReference type="EMBL" id="MBFU01000244">
    <property type="protein sequence ID" value="PWA01003.1"/>
    <property type="molecule type" value="Genomic_DNA"/>
</dbReference>